<dbReference type="STRING" id="686832.A0A0C2YYY4"/>
<dbReference type="AlphaFoldDB" id="A0A0C2YYY4"/>
<keyword evidence="20" id="KW-1185">Reference proteome</keyword>
<dbReference type="SMART" id="SM00220">
    <property type="entry name" value="S_TKc"/>
    <property type="match status" value="1"/>
</dbReference>
<evidence type="ECO:0000313" key="20">
    <source>
        <dbReference type="Proteomes" id="UP000053424"/>
    </source>
</evidence>
<comment type="cofactor">
    <cofactor evidence="1">
        <name>Mg(2+)</name>
        <dbReference type="ChEBI" id="CHEBI:18420"/>
    </cofactor>
</comment>
<name>A0A0C2YYY4_HEBCY</name>
<evidence type="ECO:0000256" key="15">
    <source>
        <dbReference type="ARBA" id="ARBA00048679"/>
    </source>
</evidence>
<dbReference type="Proteomes" id="UP000053424">
    <property type="component" value="Unassembled WGS sequence"/>
</dbReference>
<keyword evidence="8" id="KW-0808">Transferase</keyword>
<dbReference type="Gene3D" id="1.10.510.10">
    <property type="entry name" value="Transferase(Phosphotransferase) domain 1"/>
    <property type="match status" value="1"/>
</dbReference>
<dbReference type="GO" id="GO:0004674">
    <property type="term" value="F:protein serine/threonine kinase activity"/>
    <property type="evidence" value="ECO:0007669"/>
    <property type="project" value="UniProtKB-KW"/>
</dbReference>
<evidence type="ECO:0000256" key="1">
    <source>
        <dbReference type="ARBA" id="ARBA00001946"/>
    </source>
</evidence>
<dbReference type="InterPro" id="IPR017441">
    <property type="entry name" value="Protein_kinase_ATP_BS"/>
</dbReference>
<dbReference type="Pfam" id="PF00069">
    <property type="entry name" value="Pkinase"/>
    <property type="match status" value="1"/>
</dbReference>
<feature type="domain" description="Protein kinase" evidence="18">
    <location>
        <begin position="25"/>
        <end position="273"/>
    </location>
</feature>
<evidence type="ECO:0000256" key="17">
    <source>
        <dbReference type="SAM" id="MobiDB-lite"/>
    </source>
</evidence>
<evidence type="ECO:0000256" key="7">
    <source>
        <dbReference type="ARBA" id="ARBA00022553"/>
    </source>
</evidence>
<dbReference type="CDD" id="cd06609">
    <property type="entry name" value="STKc_MST3_like"/>
    <property type="match status" value="1"/>
</dbReference>
<dbReference type="EC" id="2.7.11.1" evidence="4"/>
<keyword evidence="7" id="KW-0597">Phosphoprotein</keyword>
<evidence type="ECO:0000256" key="10">
    <source>
        <dbReference type="ARBA" id="ARBA00022741"/>
    </source>
</evidence>
<dbReference type="InterPro" id="IPR011009">
    <property type="entry name" value="Kinase-like_dom_sf"/>
</dbReference>
<proteinExistence type="inferred from homology"/>
<dbReference type="GO" id="GO:0005737">
    <property type="term" value="C:cytoplasm"/>
    <property type="evidence" value="ECO:0007669"/>
    <property type="project" value="UniProtKB-SubCell"/>
</dbReference>
<comment type="catalytic activity">
    <reaction evidence="15">
        <text>L-seryl-[protein] + ATP = O-phospho-L-seryl-[protein] + ADP + H(+)</text>
        <dbReference type="Rhea" id="RHEA:17989"/>
        <dbReference type="Rhea" id="RHEA-COMP:9863"/>
        <dbReference type="Rhea" id="RHEA-COMP:11604"/>
        <dbReference type="ChEBI" id="CHEBI:15378"/>
        <dbReference type="ChEBI" id="CHEBI:29999"/>
        <dbReference type="ChEBI" id="CHEBI:30616"/>
        <dbReference type="ChEBI" id="CHEBI:83421"/>
        <dbReference type="ChEBI" id="CHEBI:456216"/>
        <dbReference type="EC" id="2.7.11.1"/>
    </reaction>
</comment>
<dbReference type="GO" id="GO:0046872">
    <property type="term" value="F:metal ion binding"/>
    <property type="evidence" value="ECO:0007669"/>
    <property type="project" value="UniProtKB-KW"/>
</dbReference>
<evidence type="ECO:0000256" key="11">
    <source>
        <dbReference type="ARBA" id="ARBA00022777"/>
    </source>
</evidence>
<evidence type="ECO:0000259" key="18">
    <source>
        <dbReference type="PROSITE" id="PS50011"/>
    </source>
</evidence>
<gene>
    <name evidence="19" type="ORF">M413DRAFT_441258</name>
</gene>
<keyword evidence="10 16" id="KW-0547">Nucleotide-binding</keyword>
<reference evidence="19 20" key="1">
    <citation type="submission" date="2014-04" db="EMBL/GenBank/DDBJ databases">
        <authorList>
            <consortium name="DOE Joint Genome Institute"/>
            <person name="Kuo A."/>
            <person name="Gay G."/>
            <person name="Dore J."/>
            <person name="Kohler A."/>
            <person name="Nagy L.G."/>
            <person name="Floudas D."/>
            <person name="Copeland A."/>
            <person name="Barry K.W."/>
            <person name="Cichocki N."/>
            <person name="Veneault-Fourrey C."/>
            <person name="LaButti K."/>
            <person name="Lindquist E.A."/>
            <person name="Lipzen A."/>
            <person name="Lundell T."/>
            <person name="Morin E."/>
            <person name="Murat C."/>
            <person name="Sun H."/>
            <person name="Tunlid A."/>
            <person name="Henrissat B."/>
            <person name="Grigoriev I.V."/>
            <person name="Hibbett D.S."/>
            <person name="Martin F."/>
            <person name="Nordberg H.P."/>
            <person name="Cantor M.N."/>
            <person name="Hua S.X."/>
        </authorList>
    </citation>
    <scope>NUCLEOTIDE SEQUENCE [LARGE SCALE GENOMIC DNA]</scope>
    <source>
        <strain evidence="20">h7</strain>
    </source>
</reference>
<feature type="binding site" evidence="16">
    <location>
        <position position="54"/>
    </location>
    <ligand>
        <name>ATP</name>
        <dbReference type="ChEBI" id="CHEBI:30616"/>
    </ligand>
</feature>
<feature type="region of interest" description="Disordered" evidence="17">
    <location>
        <begin position="595"/>
        <end position="630"/>
    </location>
</feature>
<comment type="catalytic activity">
    <reaction evidence="14">
        <text>L-threonyl-[protein] + ATP = O-phospho-L-threonyl-[protein] + ADP + H(+)</text>
        <dbReference type="Rhea" id="RHEA:46608"/>
        <dbReference type="Rhea" id="RHEA-COMP:11060"/>
        <dbReference type="Rhea" id="RHEA-COMP:11605"/>
        <dbReference type="ChEBI" id="CHEBI:15378"/>
        <dbReference type="ChEBI" id="CHEBI:30013"/>
        <dbReference type="ChEBI" id="CHEBI:30616"/>
        <dbReference type="ChEBI" id="CHEBI:61977"/>
        <dbReference type="ChEBI" id="CHEBI:456216"/>
        <dbReference type="EC" id="2.7.11.1"/>
    </reaction>
</comment>
<organism evidence="19 20">
    <name type="scientific">Hebeloma cylindrosporum</name>
    <dbReference type="NCBI Taxonomy" id="76867"/>
    <lineage>
        <taxon>Eukaryota</taxon>
        <taxon>Fungi</taxon>
        <taxon>Dikarya</taxon>
        <taxon>Basidiomycota</taxon>
        <taxon>Agaricomycotina</taxon>
        <taxon>Agaricomycetes</taxon>
        <taxon>Agaricomycetidae</taxon>
        <taxon>Agaricales</taxon>
        <taxon>Agaricineae</taxon>
        <taxon>Hymenogastraceae</taxon>
        <taxon>Hebeloma</taxon>
    </lineage>
</organism>
<reference evidence="20" key="2">
    <citation type="submission" date="2015-01" db="EMBL/GenBank/DDBJ databases">
        <title>Evolutionary Origins and Diversification of the Mycorrhizal Mutualists.</title>
        <authorList>
            <consortium name="DOE Joint Genome Institute"/>
            <consortium name="Mycorrhizal Genomics Consortium"/>
            <person name="Kohler A."/>
            <person name="Kuo A."/>
            <person name="Nagy L.G."/>
            <person name="Floudas D."/>
            <person name="Copeland A."/>
            <person name="Barry K.W."/>
            <person name="Cichocki N."/>
            <person name="Veneault-Fourrey C."/>
            <person name="LaButti K."/>
            <person name="Lindquist E.A."/>
            <person name="Lipzen A."/>
            <person name="Lundell T."/>
            <person name="Morin E."/>
            <person name="Murat C."/>
            <person name="Riley R."/>
            <person name="Ohm R."/>
            <person name="Sun H."/>
            <person name="Tunlid A."/>
            <person name="Henrissat B."/>
            <person name="Grigoriev I.V."/>
            <person name="Hibbett D.S."/>
            <person name="Martin F."/>
        </authorList>
    </citation>
    <scope>NUCLEOTIDE SEQUENCE [LARGE SCALE GENOMIC DNA]</scope>
    <source>
        <strain evidence="20">h7</strain>
    </source>
</reference>
<comment type="similarity">
    <text evidence="3">Belongs to the protein kinase superfamily. STE Ser/Thr protein kinase family. STE20 subfamily.</text>
</comment>
<evidence type="ECO:0000256" key="13">
    <source>
        <dbReference type="ARBA" id="ARBA00022842"/>
    </source>
</evidence>
<dbReference type="SUPFAM" id="SSF56112">
    <property type="entry name" value="Protein kinase-like (PK-like)"/>
    <property type="match status" value="1"/>
</dbReference>
<evidence type="ECO:0000256" key="12">
    <source>
        <dbReference type="ARBA" id="ARBA00022840"/>
    </source>
</evidence>
<dbReference type="GO" id="GO:0005524">
    <property type="term" value="F:ATP binding"/>
    <property type="evidence" value="ECO:0007669"/>
    <property type="project" value="UniProtKB-UniRule"/>
</dbReference>
<evidence type="ECO:0000256" key="9">
    <source>
        <dbReference type="ARBA" id="ARBA00022723"/>
    </source>
</evidence>
<sequence length="658" mass="71659">MTPSPRVRTAHPLPPLKWRSHGSESPVQSPLGTGSFGVVYKAIHNDTKQIVAVKQIDLEDSDDDISEIQQEIASLAQCDSEYVTRYYGSFVVNYKLWIIMEYLAGGSCLDLLKPGSFSEAHIAVICRELLLGLDYLHSEGTIHRDIKAANVLLSSSGKVKLADFGVAAQLTNTLRHTFVGTPFWMAPEVIRQAGYDAKADMWSLGITAIEMAKGEPPLAEYHPMRVLFLIPKAKPPVLEGPFSATFKDFVSQCLTKDPKLRPSANELLQHRFIRTAKKTSYLTELIEKYQDYRSRSPPKGQVNHASVRSNATWDANNTMRSDWNFDTIKTISALGTFRGTINDLSLPPGMVAEDDESFEDVDGQESIDTGAATKGSDPILVNGLGMNPDASHSTIIVKPPHSPGGIALQSEETPGGAPPAYSGSVRSSRRASYAARTSVDGAGTVLREADLGTGVDTIRPVKKVDGAGSLRLSSEFVGSIRKDGSISSRSSTVHKRAASETARAGRSLVEDVVLPILSQKIHDDMDAREIESLSMLQRGFAELRDANPELAYNVILDILQGINDNPAVKQHVQTSRGLFPHKRIIRKSEMTSKGLVVTEEQEDISGLPSTSSPTSSTAPPNGAIAHETSSSRKSPIAELLYMRWLEGLKLKWPSMLSS</sequence>
<dbReference type="PANTHER" id="PTHR48012">
    <property type="entry name" value="STERILE20-LIKE KINASE, ISOFORM B-RELATED"/>
    <property type="match status" value="1"/>
</dbReference>
<keyword evidence="9" id="KW-0479">Metal-binding</keyword>
<feature type="region of interest" description="Disordered" evidence="17">
    <location>
        <begin position="401"/>
        <end position="425"/>
    </location>
</feature>
<protein>
    <recommendedName>
        <fullName evidence="4">non-specific serine/threonine protein kinase</fullName>
        <ecNumber evidence="4">2.7.11.1</ecNumber>
    </recommendedName>
</protein>
<keyword evidence="11" id="KW-0418">Kinase</keyword>
<evidence type="ECO:0000256" key="2">
    <source>
        <dbReference type="ARBA" id="ARBA00004496"/>
    </source>
</evidence>
<accession>A0A0C2YYY4</accession>
<evidence type="ECO:0000256" key="3">
    <source>
        <dbReference type="ARBA" id="ARBA00008874"/>
    </source>
</evidence>
<evidence type="ECO:0000256" key="6">
    <source>
        <dbReference type="ARBA" id="ARBA00022527"/>
    </source>
</evidence>
<evidence type="ECO:0000313" key="19">
    <source>
        <dbReference type="EMBL" id="KIM46187.1"/>
    </source>
</evidence>
<evidence type="ECO:0000256" key="4">
    <source>
        <dbReference type="ARBA" id="ARBA00012513"/>
    </source>
</evidence>
<keyword evidence="5" id="KW-0963">Cytoplasm</keyword>
<dbReference type="PROSITE" id="PS50011">
    <property type="entry name" value="PROTEIN_KINASE_DOM"/>
    <property type="match status" value="1"/>
</dbReference>
<dbReference type="FunFam" id="1.10.510.10:FF:000411">
    <property type="entry name" value="Probable Ste20-like kinase Don3"/>
    <property type="match status" value="1"/>
</dbReference>
<dbReference type="PROSITE" id="PS00107">
    <property type="entry name" value="PROTEIN_KINASE_ATP"/>
    <property type="match status" value="1"/>
</dbReference>
<evidence type="ECO:0000256" key="14">
    <source>
        <dbReference type="ARBA" id="ARBA00047899"/>
    </source>
</evidence>
<dbReference type="PANTHER" id="PTHR48012:SF27">
    <property type="entry name" value="SERINE_THREONINE-PROTEIN KINASE SID1"/>
    <property type="match status" value="1"/>
</dbReference>
<evidence type="ECO:0000256" key="16">
    <source>
        <dbReference type="PROSITE-ProRule" id="PRU10141"/>
    </source>
</evidence>
<dbReference type="InterPro" id="IPR000719">
    <property type="entry name" value="Prot_kinase_dom"/>
</dbReference>
<evidence type="ECO:0000256" key="5">
    <source>
        <dbReference type="ARBA" id="ARBA00022490"/>
    </source>
</evidence>
<keyword evidence="12 16" id="KW-0067">ATP-binding</keyword>
<comment type="subcellular location">
    <subcellularLocation>
        <location evidence="2">Cytoplasm</location>
    </subcellularLocation>
</comment>
<dbReference type="EMBL" id="KN831771">
    <property type="protein sequence ID" value="KIM46187.1"/>
    <property type="molecule type" value="Genomic_DNA"/>
</dbReference>
<evidence type="ECO:0000256" key="8">
    <source>
        <dbReference type="ARBA" id="ARBA00022679"/>
    </source>
</evidence>
<feature type="region of interest" description="Disordered" evidence="17">
    <location>
        <begin position="1"/>
        <end position="29"/>
    </location>
</feature>
<keyword evidence="6" id="KW-0723">Serine/threonine-protein kinase</keyword>
<dbReference type="InterPro" id="IPR050629">
    <property type="entry name" value="STE20/SPS1-PAK"/>
</dbReference>
<feature type="region of interest" description="Disordered" evidence="17">
    <location>
        <begin position="482"/>
        <end position="501"/>
    </location>
</feature>
<feature type="compositionally biased region" description="Low complexity" evidence="17">
    <location>
        <begin position="608"/>
        <end position="620"/>
    </location>
</feature>
<keyword evidence="13" id="KW-0460">Magnesium</keyword>
<dbReference type="OrthoDB" id="248923at2759"/>
<dbReference type="HOGENOM" id="CLU_000288_2_7_1"/>